<dbReference type="InterPro" id="IPR008979">
    <property type="entry name" value="Galactose-bd-like_sf"/>
</dbReference>
<keyword evidence="9" id="KW-1185">Reference proteome</keyword>
<dbReference type="PROSITE" id="PS00608">
    <property type="entry name" value="GLYCOSYL_HYDROL_F2_2"/>
    <property type="match status" value="1"/>
</dbReference>
<proteinExistence type="inferred from homology"/>
<evidence type="ECO:0000256" key="3">
    <source>
        <dbReference type="ARBA" id="ARBA00023295"/>
    </source>
</evidence>
<dbReference type="InterPro" id="IPR017853">
    <property type="entry name" value="GH"/>
</dbReference>
<organism evidence="8 9">
    <name type="scientific">Roseibium porphyridii</name>
    <dbReference type="NCBI Taxonomy" id="2866279"/>
    <lineage>
        <taxon>Bacteria</taxon>
        <taxon>Pseudomonadati</taxon>
        <taxon>Pseudomonadota</taxon>
        <taxon>Alphaproteobacteria</taxon>
        <taxon>Hyphomicrobiales</taxon>
        <taxon>Stappiaceae</taxon>
        <taxon>Roseibium</taxon>
    </lineage>
</organism>
<evidence type="ECO:0000256" key="4">
    <source>
        <dbReference type="RuleBase" id="RU361154"/>
    </source>
</evidence>
<dbReference type="SUPFAM" id="SSF49785">
    <property type="entry name" value="Galactose-binding domain-like"/>
    <property type="match status" value="1"/>
</dbReference>
<dbReference type="InterPro" id="IPR023232">
    <property type="entry name" value="Glyco_hydro_2_AS"/>
</dbReference>
<evidence type="ECO:0000259" key="7">
    <source>
        <dbReference type="Pfam" id="PF02837"/>
    </source>
</evidence>
<dbReference type="PROSITE" id="PS00719">
    <property type="entry name" value="GLYCOSYL_HYDROL_F2_1"/>
    <property type="match status" value="1"/>
</dbReference>
<dbReference type="InterPro" id="IPR023230">
    <property type="entry name" value="Glyco_hydro_2_CS"/>
</dbReference>
<keyword evidence="2 4" id="KW-0378">Hydrolase</keyword>
<dbReference type="InterPro" id="IPR006103">
    <property type="entry name" value="Glyco_hydro_2_cat"/>
</dbReference>
<dbReference type="InterPro" id="IPR013783">
    <property type="entry name" value="Ig-like_fold"/>
</dbReference>
<feature type="domain" description="Glycoside hydrolase family 2 immunoglobulin-like beta-sandwich" evidence="5">
    <location>
        <begin position="157"/>
        <end position="260"/>
    </location>
</feature>
<dbReference type="RefSeq" id="WP_265683484.1">
    <property type="nucleotide sequence ID" value="NZ_CP120863.1"/>
</dbReference>
<dbReference type="InterPro" id="IPR051913">
    <property type="entry name" value="GH2_Domain-Containing"/>
</dbReference>
<evidence type="ECO:0000313" key="8">
    <source>
        <dbReference type="EMBL" id="WFE91209.1"/>
    </source>
</evidence>
<accession>A0ABY8F9I9</accession>
<dbReference type="InterPro" id="IPR006102">
    <property type="entry name" value="Ig-like_GH2"/>
</dbReference>
<evidence type="ECO:0000256" key="1">
    <source>
        <dbReference type="ARBA" id="ARBA00007401"/>
    </source>
</evidence>
<keyword evidence="3 4" id="KW-0326">Glycosidase</keyword>
<evidence type="ECO:0000259" key="5">
    <source>
        <dbReference type="Pfam" id="PF00703"/>
    </source>
</evidence>
<dbReference type="Proteomes" id="UP001209803">
    <property type="component" value="Chromosome"/>
</dbReference>
<dbReference type="Pfam" id="PF00703">
    <property type="entry name" value="Glyco_hydro_2"/>
    <property type="match status" value="1"/>
</dbReference>
<evidence type="ECO:0000313" key="9">
    <source>
        <dbReference type="Proteomes" id="UP001209803"/>
    </source>
</evidence>
<sequence length="749" mass="84866">MPMKLNFCEDWTFTAGFEPEMAGQHLDGDTVRLPHTAIELPFDYFDERSYQKPFTYQKKLQWSDAFKNKEINLVFDGVMANASVYLNGTHIAGHKDGYTPFEVRLTEAFREGECLITVCVDGTENPEIPPFGGRIDYLTYAGIYREAWLQIADSISIKNVKIETRNTLSDAPGVEARIWLSNPPQTAIRGQLQGELVSPDGKIIATCTTDVITDQVSVLTFENLENISLWDLDKPDLYALRLALRADGSKDSFETFFGFRTAEFTPEGFLLNGRKVKLIGLNRHQSFPYSGYAQGRASQERDAELLKEELGCNIVRTSHYPQSPWFLDHCDRIGLLVLEEIPGWQHIGGEAWKDESVRNVQRMIERDWNHPSIVLWGVRINESPDDDAFYQRTNTLARELDGTRQTGGIRKDTESSLLEDVYTFNDFVLGSFEDSRVNRPRTPLRDQKETTGLSNPVPYLVTEYNGHMYPTKIFDQEQRQIEHVTRHLEILNAAYGDDAVSGCIGWCMFDYNTHQDFGSGDRVCYHGVMTMFREMKLAGHAYASQMSPDRKVILEPVSIWARGERNIGGTLPLMVLSNCDEIRMTYSNGNSFEIFRDRKNFPHLPHPPFCLPLSTEAEDALGVWGHDWPDVEFIGYLNGEVAVRRKFVANPLATELRLEADLVTLNPDHYETRVLAKALDQVGNPLAFINDSISIELDGPIELIGPTTVAMRGGGTGFWVRAQSGQKGRANISVKTSRFPERRITLQVE</sequence>
<evidence type="ECO:0000256" key="2">
    <source>
        <dbReference type="ARBA" id="ARBA00022801"/>
    </source>
</evidence>
<dbReference type="PRINTS" id="PR00132">
    <property type="entry name" value="GLHYDRLASE2"/>
</dbReference>
<comment type="similarity">
    <text evidence="1 4">Belongs to the glycosyl hydrolase 2 family.</text>
</comment>
<reference evidence="8 9" key="1">
    <citation type="submission" date="2023-03" db="EMBL/GenBank/DDBJ databases">
        <title>Roseibium porphyridii sp. nov. and Roseibium rhodosorbium sp. nov. isolated from marine algae, Porphyridium cruentum and Rhodosorus marinus, respectively.</title>
        <authorList>
            <person name="Lee M.W."/>
            <person name="Choi B.J."/>
            <person name="Lee J.K."/>
            <person name="Choi D.G."/>
            <person name="Baek J.H."/>
            <person name="Bayburt H."/>
            <person name="Kim J.M."/>
            <person name="Han D.M."/>
            <person name="Kim K.H."/>
            <person name="Jeon C.O."/>
        </authorList>
    </citation>
    <scope>NUCLEOTIDE SEQUENCE [LARGE SCALE GENOMIC DNA]</scope>
    <source>
        <strain evidence="8 9">KMA01</strain>
    </source>
</reference>
<dbReference type="PANTHER" id="PTHR42732:SF1">
    <property type="entry name" value="BETA-MANNOSIDASE"/>
    <property type="match status" value="1"/>
</dbReference>
<dbReference type="SUPFAM" id="SSF51445">
    <property type="entry name" value="(Trans)glycosidases"/>
    <property type="match status" value="1"/>
</dbReference>
<gene>
    <name evidence="8" type="ORF">K1718_07600</name>
</gene>
<evidence type="ECO:0000259" key="6">
    <source>
        <dbReference type="Pfam" id="PF02836"/>
    </source>
</evidence>
<dbReference type="Gene3D" id="3.20.20.80">
    <property type="entry name" value="Glycosidases"/>
    <property type="match status" value="1"/>
</dbReference>
<feature type="domain" description="Glycoside hydrolase family 2 catalytic" evidence="6">
    <location>
        <begin position="267"/>
        <end position="537"/>
    </location>
</feature>
<feature type="domain" description="Glycosyl hydrolases family 2 sugar binding" evidence="7">
    <location>
        <begin position="40"/>
        <end position="149"/>
    </location>
</feature>
<dbReference type="Pfam" id="PF02836">
    <property type="entry name" value="Glyco_hydro_2_C"/>
    <property type="match status" value="1"/>
</dbReference>
<dbReference type="InterPro" id="IPR006104">
    <property type="entry name" value="Glyco_hydro_2_N"/>
</dbReference>
<dbReference type="PANTHER" id="PTHR42732">
    <property type="entry name" value="BETA-GALACTOSIDASE"/>
    <property type="match status" value="1"/>
</dbReference>
<dbReference type="GO" id="GO:0016787">
    <property type="term" value="F:hydrolase activity"/>
    <property type="evidence" value="ECO:0007669"/>
    <property type="project" value="UniProtKB-KW"/>
</dbReference>
<dbReference type="SUPFAM" id="SSF49303">
    <property type="entry name" value="beta-Galactosidase/glucuronidase domain"/>
    <property type="match status" value="1"/>
</dbReference>
<dbReference type="Gene3D" id="2.60.120.260">
    <property type="entry name" value="Galactose-binding domain-like"/>
    <property type="match status" value="1"/>
</dbReference>
<dbReference type="Gene3D" id="2.60.40.10">
    <property type="entry name" value="Immunoglobulins"/>
    <property type="match status" value="1"/>
</dbReference>
<dbReference type="EMBL" id="CP120863">
    <property type="protein sequence ID" value="WFE91209.1"/>
    <property type="molecule type" value="Genomic_DNA"/>
</dbReference>
<protein>
    <submittedName>
        <fullName evidence="8">Glycoside hydrolase family 2 TIM barrel-domain containing protein</fullName>
    </submittedName>
</protein>
<dbReference type="Pfam" id="PF02837">
    <property type="entry name" value="Glyco_hydro_2_N"/>
    <property type="match status" value="1"/>
</dbReference>
<name>A0ABY8F9I9_9HYPH</name>
<dbReference type="InterPro" id="IPR036156">
    <property type="entry name" value="Beta-gal/glucu_dom_sf"/>
</dbReference>
<dbReference type="InterPro" id="IPR006101">
    <property type="entry name" value="Glyco_hydro_2"/>
</dbReference>